<feature type="compositionally biased region" description="Polar residues" evidence="1">
    <location>
        <begin position="1"/>
        <end position="13"/>
    </location>
</feature>
<organism evidence="2">
    <name type="scientific">Arundo donax</name>
    <name type="common">Giant reed</name>
    <name type="synonym">Donax arundinaceus</name>
    <dbReference type="NCBI Taxonomy" id="35708"/>
    <lineage>
        <taxon>Eukaryota</taxon>
        <taxon>Viridiplantae</taxon>
        <taxon>Streptophyta</taxon>
        <taxon>Embryophyta</taxon>
        <taxon>Tracheophyta</taxon>
        <taxon>Spermatophyta</taxon>
        <taxon>Magnoliopsida</taxon>
        <taxon>Liliopsida</taxon>
        <taxon>Poales</taxon>
        <taxon>Poaceae</taxon>
        <taxon>PACMAD clade</taxon>
        <taxon>Arundinoideae</taxon>
        <taxon>Arundineae</taxon>
        <taxon>Arundo</taxon>
    </lineage>
</organism>
<reference evidence="2" key="1">
    <citation type="submission" date="2014-09" db="EMBL/GenBank/DDBJ databases">
        <authorList>
            <person name="Magalhaes I.L.F."/>
            <person name="Oliveira U."/>
            <person name="Santos F.R."/>
            <person name="Vidigal T.H.D.A."/>
            <person name="Brescovit A.D."/>
            <person name="Santos A.J."/>
        </authorList>
    </citation>
    <scope>NUCLEOTIDE SEQUENCE</scope>
    <source>
        <tissue evidence="2">Shoot tissue taken approximately 20 cm above the soil surface</tissue>
    </source>
</reference>
<dbReference type="EMBL" id="GBRH01278934">
    <property type="protein sequence ID" value="JAD18961.1"/>
    <property type="molecule type" value="Transcribed_RNA"/>
</dbReference>
<sequence length="33" mass="3670">MVTSNQTRSQTRKQIAETRPYNSNSGTKTGLTI</sequence>
<reference evidence="2" key="2">
    <citation type="journal article" date="2015" name="Data Brief">
        <title>Shoot transcriptome of the giant reed, Arundo donax.</title>
        <authorList>
            <person name="Barrero R.A."/>
            <person name="Guerrero F.D."/>
            <person name="Moolhuijzen P."/>
            <person name="Goolsby J.A."/>
            <person name="Tidwell J."/>
            <person name="Bellgard S.E."/>
            <person name="Bellgard M.I."/>
        </authorList>
    </citation>
    <scope>NUCLEOTIDE SEQUENCE</scope>
    <source>
        <tissue evidence="2">Shoot tissue taken approximately 20 cm above the soil surface</tissue>
    </source>
</reference>
<feature type="compositionally biased region" description="Polar residues" evidence="1">
    <location>
        <begin position="20"/>
        <end position="33"/>
    </location>
</feature>
<protein>
    <submittedName>
        <fullName evidence="2">Uncharacterized protein</fullName>
    </submittedName>
</protein>
<proteinExistence type="predicted"/>
<name>A0A0A8XYL6_ARUDO</name>
<evidence type="ECO:0000256" key="1">
    <source>
        <dbReference type="SAM" id="MobiDB-lite"/>
    </source>
</evidence>
<feature type="region of interest" description="Disordered" evidence="1">
    <location>
        <begin position="1"/>
        <end position="33"/>
    </location>
</feature>
<dbReference type="AlphaFoldDB" id="A0A0A8XYL6"/>
<evidence type="ECO:0000313" key="2">
    <source>
        <dbReference type="EMBL" id="JAD18961.1"/>
    </source>
</evidence>
<accession>A0A0A8XYL6</accession>